<dbReference type="PANTHER" id="PTHR13767">
    <property type="entry name" value="TRNA-PSEUDOURIDINE SYNTHASE"/>
    <property type="match status" value="1"/>
</dbReference>
<protein>
    <recommendedName>
        <fullName evidence="5">tRNA pseudouridine synthase B</fullName>
        <ecNumber evidence="5">5.4.99.25</ecNumber>
    </recommendedName>
    <alternativeName>
        <fullName evidence="5">tRNA pseudouridine(55) synthase</fullName>
        <shortName evidence="5">Psi55 synthase</shortName>
    </alternativeName>
    <alternativeName>
        <fullName evidence="5">tRNA pseudouridylate synthase</fullName>
    </alternativeName>
    <alternativeName>
        <fullName evidence="5">tRNA-uridine isomerase</fullName>
    </alternativeName>
</protein>
<keyword evidence="4 5" id="KW-0413">Isomerase</keyword>
<proteinExistence type="inferred from homology"/>
<dbReference type="EMBL" id="MHQD01000008">
    <property type="protein sequence ID" value="OGZ96627.1"/>
    <property type="molecule type" value="Genomic_DNA"/>
</dbReference>
<evidence type="ECO:0000256" key="3">
    <source>
        <dbReference type="ARBA" id="ARBA00022694"/>
    </source>
</evidence>
<evidence type="ECO:0000259" key="6">
    <source>
        <dbReference type="Pfam" id="PF01509"/>
    </source>
</evidence>
<evidence type="ECO:0000256" key="5">
    <source>
        <dbReference type="HAMAP-Rule" id="MF_01080"/>
    </source>
</evidence>
<dbReference type="Pfam" id="PF01509">
    <property type="entry name" value="TruB_N"/>
    <property type="match status" value="1"/>
</dbReference>
<dbReference type="InterPro" id="IPR014780">
    <property type="entry name" value="tRNA_psdUridine_synth_TruB"/>
</dbReference>
<dbReference type="NCBIfam" id="TIGR00431">
    <property type="entry name" value="TruB"/>
    <property type="match status" value="1"/>
</dbReference>
<evidence type="ECO:0000259" key="7">
    <source>
        <dbReference type="Pfam" id="PF16198"/>
    </source>
</evidence>
<evidence type="ECO:0000256" key="1">
    <source>
        <dbReference type="ARBA" id="ARBA00000385"/>
    </source>
</evidence>
<reference evidence="8 9" key="1">
    <citation type="journal article" date="2016" name="Nat. Commun.">
        <title>Thousands of microbial genomes shed light on interconnected biogeochemical processes in an aquifer system.</title>
        <authorList>
            <person name="Anantharaman K."/>
            <person name="Brown C.T."/>
            <person name="Hug L.A."/>
            <person name="Sharon I."/>
            <person name="Castelle C.J."/>
            <person name="Probst A.J."/>
            <person name="Thomas B.C."/>
            <person name="Singh A."/>
            <person name="Wilkins M.J."/>
            <person name="Karaoz U."/>
            <person name="Brodie E.L."/>
            <person name="Williams K.H."/>
            <person name="Hubbard S.S."/>
            <person name="Banfield J.F."/>
        </authorList>
    </citation>
    <scope>NUCLEOTIDE SEQUENCE [LARGE SCALE GENOMIC DNA]</scope>
</reference>
<dbReference type="EC" id="5.4.99.25" evidence="5"/>
<dbReference type="Proteomes" id="UP000178574">
    <property type="component" value="Unassembled WGS sequence"/>
</dbReference>
<dbReference type="Pfam" id="PF16198">
    <property type="entry name" value="TruB_C_2"/>
    <property type="match status" value="1"/>
</dbReference>
<dbReference type="GO" id="GO:1990481">
    <property type="term" value="P:mRNA pseudouridine synthesis"/>
    <property type="evidence" value="ECO:0007669"/>
    <property type="project" value="TreeGrafter"/>
</dbReference>
<comment type="similarity">
    <text evidence="2 5">Belongs to the pseudouridine synthase TruB family. Type 1 subfamily.</text>
</comment>
<keyword evidence="3 5" id="KW-0819">tRNA processing</keyword>
<evidence type="ECO:0000313" key="9">
    <source>
        <dbReference type="Proteomes" id="UP000178574"/>
    </source>
</evidence>
<dbReference type="GO" id="GO:0003723">
    <property type="term" value="F:RNA binding"/>
    <property type="evidence" value="ECO:0007669"/>
    <property type="project" value="InterPro"/>
</dbReference>
<dbReference type="SUPFAM" id="SSF55120">
    <property type="entry name" value="Pseudouridine synthase"/>
    <property type="match status" value="1"/>
</dbReference>
<comment type="catalytic activity">
    <reaction evidence="1 5">
        <text>uridine(55) in tRNA = pseudouridine(55) in tRNA</text>
        <dbReference type="Rhea" id="RHEA:42532"/>
        <dbReference type="Rhea" id="RHEA-COMP:10101"/>
        <dbReference type="Rhea" id="RHEA-COMP:10102"/>
        <dbReference type="ChEBI" id="CHEBI:65314"/>
        <dbReference type="ChEBI" id="CHEBI:65315"/>
        <dbReference type="EC" id="5.4.99.25"/>
    </reaction>
</comment>
<evidence type="ECO:0000256" key="4">
    <source>
        <dbReference type="ARBA" id="ARBA00023235"/>
    </source>
</evidence>
<feature type="domain" description="Pseudouridine synthase II N-terminal" evidence="6">
    <location>
        <begin position="28"/>
        <end position="177"/>
    </location>
</feature>
<gene>
    <name evidence="5" type="primary">truB</name>
    <name evidence="8" type="ORF">A2847_00860</name>
</gene>
<dbReference type="HAMAP" id="MF_01080">
    <property type="entry name" value="TruB_bact"/>
    <property type="match status" value="1"/>
</dbReference>
<dbReference type="GO" id="GO:0031119">
    <property type="term" value="P:tRNA pseudouridine synthesis"/>
    <property type="evidence" value="ECO:0007669"/>
    <property type="project" value="UniProtKB-UniRule"/>
</dbReference>
<comment type="function">
    <text evidence="5">Responsible for synthesis of pseudouridine from uracil-55 in the psi GC loop of transfer RNAs.</text>
</comment>
<dbReference type="PANTHER" id="PTHR13767:SF2">
    <property type="entry name" value="PSEUDOURIDYLATE SYNTHASE TRUB1"/>
    <property type="match status" value="1"/>
</dbReference>
<feature type="active site" description="Nucleophile" evidence="5">
    <location>
        <position position="43"/>
    </location>
</feature>
<dbReference type="Gene3D" id="3.30.2350.10">
    <property type="entry name" value="Pseudouridine synthase"/>
    <property type="match status" value="1"/>
</dbReference>
<dbReference type="InterPro" id="IPR032819">
    <property type="entry name" value="TruB_C"/>
</dbReference>
<dbReference type="GO" id="GO:0160148">
    <property type="term" value="F:tRNA pseudouridine(55) synthase activity"/>
    <property type="evidence" value="ECO:0007669"/>
    <property type="project" value="UniProtKB-EC"/>
</dbReference>
<evidence type="ECO:0000256" key="2">
    <source>
        <dbReference type="ARBA" id="ARBA00005642"/>
    </source>
</evidence>
<evidence type="ECO:0000313" key="8">
    <source>
        <dbReference type="EMBL" id="OGZ96627.1"/>
    </source>
</evidence>
<feature type="domain" description="tRNA pseudouridylate synthase B C-terminal" evidence="7">
    <location>
        <begin position="178"/>
        <end position="216"/>
    </location>
</feature>
<organism evidence="8 9">
    <name type="scientific">Candidatus Sungbacteria bacterium RIFCSPHIGHO2_01_FULL_50_25</name>
    <dbReference type="NCBI Taxonomy" id="1802265"/>
    <lineage>
        <taxon>Bacteria</taxon>
        <taxon>Candidatus Sungiibacteriota</taxon>
    </lineage>
</organism>
<dbReference type="InterPro" id="IPR002501">
    <property type="entry name" value="PsdUridine_synth_N"/>
</dbReference>
<dbReference type="AlphaFoldDB" id="A0A1G2KB33"/>
<dbReference type="CDD" id="cd02573">
    <property type="entry name" value="PseudoU_synth_EcTruB"/>
    <property type="match status" value="1"/>
</dbReference>
<comment type="caution">
    <text evidence="8">The sequence shown here is derived from an EMBL/GenBank/DDBJ whole genome shotgun (WGS) entry which is preliminary data.</text>
</comment>
<accession>A0A1G2KB33</accession>
<name>A0A1G2KB33_9BACT</name>
<dbReference type="InterPro" id="IPR020103">
    <property type="entry name" value="PsdUridine_synth_cat_dom_sf"/>
</dbReference>
<sequence>MTAGALPSVFAIWKPKGISSNEALTRLKKMCGTKKAGHAGTLDPLAEGILVVGVGRDGTKALSELLLKEKEYSAEIMLGVRSTTDDEEGEKTYRDVSKIPTQHSVERAISHFIGEIMQVPPRYSAVHVKGKKAYTRARMGEAFLLAPRPVQIKSVEILSYVWPKLSVQVVTGPGAYIRALARDIGEELGTGGYLSSLVRTRVGDFTRKNVIPFEALYGYESH</sequence>